<dbReference type="PANTHER" id="PTHR45831:SF2">
    <property type="entry name" value="LD24721P"/>
    <property type="match status" value="1"/>
</dbReference>
<dbReference type="Pfam" id="PF13431">
    <property type="entry name" value="TPR_17"/>
    <property type="match status" value="1"/>
</dbReference>
<reference evidence="5" key="1">
    <citation type="submission" date="2021-01" db="EMBL/GenBank/DDBJ databases">
        <authorList>
            <person name="Corre E."/>
            <person name="Pelletier E."/>
            <person name="Niang G."/>
            <person name="Scheremetjew M."/>
            <person name="Finn R."/>
            <person name="Kale V."/>
            <person name="Holt S."/>
            <person name="Cochrane G."/>
            <person name="Meng A."/>
            <person name="Brown T."/>
            <person name="Cohen L."/>
        </authorList>
    </citation>
    <scope>NUCLEOTIDE SEQUENCE</scope>
</reference>
<keyword evidence="2 3" id="KW-0802">TPR repeat</keyword>
<evidence type="ECO:0000256" key="4">
    <source>
        <dbReference type="SAM" id="MobiDB-lite"/>
    </source>
</evidence>
<dbReference type="GO" id="GO:0060090">
    <property type="term" value="F:molecular adaptor activity"/>
    <property type="evidence" value="ECO:0007669"/>
    <property type="project" value="TreeGrafter"/>
</dbReference>
<organism evidence="5">
    <name type="scientific">Noctiluca scintillans</name>
    <name type="common">Sea sparkle</name>
    <name type="synonym">Red tide dinoflagellate</name>
    <dbReference type="NCBI Taxonomy" id="2966"/>
    <lineage>
        <taxon>Eukaryota</taxon>
        <taxon>Sar</taxon>
        <taxon>Alveolata</taxon>
        <taxon>Dinophyceae</taxon>
        <taxon>Noctilucales</taxon>
        <taxon>Noctilucaceae</taxon>
        <taxon>Noctiluca</taxon>
    </lineage>
</organism>
<dbReference type="SMART" id="SM00028">
    <property type="entry name" value="TPR"/>
    <property type="match status" value="3"/>
</dbReference>
<feature type="repeat" description="TPR" evidence="3">
    <location>
        <begin position="59"/>
        <end position="92"/>
    </location>
</feature>
<dbReference type="InterPro" id="IPR047150">
    <property type="entry name" value="SGT"/>
</dbReference>
<evidence type="ECO:0000313" key="5">
    <source>
        <dbReference type="EMBL" id="CAD8865171.1"/>
    </source>
</evidence>
<evidence type="ECO:0000256" key="3">
    <source>
        <dbReference type="PROSITE-ProRule" id="PRU00339"/>
    </source>
</evidence>
<proteinExistence type="predicted"/>
<dbReference type="SUPFAM" id="SSF48452">
    <property type="entry name" value="TPR-like"/>
    <property type="match status" value="1"/>
</dbReference>
<dbReference type="InterPro" id="IPR019734">
    <property type="entry name" value="TPR_rpt"/>
</dbReference>
<gene>
    <name evidence="5" type="ORF">NSCI0253_LOCUS39526</name>
</gene>
<dbReference type="EMBL" id="HBFQ01055675">
    <property type="protein sequence ID" value="CAD8865171.1"/>
    <property type="molecule type" value="Transcribed_RNA"/>
</dbReference>
<dbReference type="AlphaFoldDB" id="A0A7S1AU04"/>
<dbReference type="GO" id="GO:0016020">
    <property type="term" value="C:membrane"/>
    <property type="evidence" value="ECO:0007669"/>
    <property type="project" value="TreeGrafter"/>
</dbReference>
<evidence type="ECO:0000256" key="1">
    <source>
        <dbReference type="ARBA" id="ARBA00022737"/>
    </source>
</evidence>
<dbReference type="GO" id="GO:0006620">
    <property type="term" value="P:post-translational protein targeting to endoplasmic reticulum membrane"/>
    <property type="evidence" value="ECO:0007669"/>
    <property type="project" value="TreeGrafter"/>
</dbReference>
<feature type="region of interest" description="Disordered" evidence="4">
    <location>
        <begin position="1"/>
        <end position="33"/>
    </location>
</feature>
<dbReference type="GO" id="GO:0072380">
    <property type="term" value="C:TRC complex"/>
    <property type="evidence" value="ECO:0007669"/>
    <property type="project" value="TreeGrafter"/>
</dbReference>
<keyword evidence="1" id="KW-0677">Repeat</keyword>
<protein>
    <submittedName>
        <fullName evidence="5">Uncharacterized protein</fullName>
    </submittedName>
</protein>
<evidence type="ECO:0000256" key="2">
    <source>
        <dbReference type="ARBA" id="ARBA00022803"/>
    </source>
</evidence>
<dbReference type="PANTHER" id="PTHR45831">
    <property type="entry name" value="LD24721P"/>
    <property type="match status" value="1"/>
</dbReference>
<sequence length="451" mass="49766">MVVIEEDVEDVEREEIEEIDSEEEERRKDEEKERSLDYMKFRRNFDAMKADVEGIRSEAENLKVQGNQMFTFGCYTQATYMYSQALELQPENPVLYCNRAMAYLKQDMADEALADAEESLRLDATVTNIKAHWRKAQALLDLQKPEESEAASNFGLELQPKNQHLNGVRRKAREATVTRRLVGYEWVGKLASGIEQRLTFTSDGGMTMTLFGHSIPSTFELSVEGRPQSIVMTMNPDGAANGAGGAPPPRPAGYIFEFHGDEELWLCSPTDPQGGLPEKFEGPGLVKLQRTVAANADSGPVEAIDVRCARYMKEMNKVLPVIPPQLPEKPSDEQIEQEVLLTETLCALKRREGPEVHRRCIGFAKDPASASNELLASLARRLQKRLLARKLLDPSQIVLESVPEQSAAGEQAAAGEQTSATAQEAATKAVVPAKPAAKAPACFGLLGCLGM</sequence>
<name>A0A7S1AU04_NOCSC</name>
<dbReference type="PROSITE" id="PS50005">
    <property type="entry name" value="TPR"/>
    <property type="match status" value="1"/>
</dbReference>
<feature type="compositionally biased region" description="Basic and acidic residues" evidence="4">
    <location>
        <begin position="24"/>
        <end position="33"/>
    </location>
</feature>
<accession>A0A7S1AU04</accession>
<dbReference type="Gene3D" id="1.25.40.10">
    <property type="entry name" value="Tetratricopeptide repeat domain"/>
    <property type="match status" value="1"/>
</dbReference>
<feature type="compositionally biased region" description="Acidic residues" evidence="4">
    <location>
        <begin position="1"/>
        <end position="23"/>
    </location>
</feature>
<dbReference type="InterPro" id="IPR011990">
    <property type="entry name" value="TPR-like_helical_dom_sf"/>
</dbReference>